<sequence length="360" mass="39287">MKLLLSDFILFLQGWYRFLFVRLYQSLRHLENAKSSVAEKLYEGRGKFVRPLVHSGMGGLVVLGIILAPIIANSLPGGNSFAQTPPPSAVLSSVTEAEEQTTTQVADSQRRAKVIDYSVQSGDTLSGIAQKFQISAETIKWANDLGTNITLKPGQTLKIPPITGIVHKVQRSDTVYSIAKRYSIDPQGIVDYPFNTFTNDETFALAVGQILIVPDGQMPQPQAPRIYVAQQTPNAGTITTSGIFIWPTTGRITQYFSWYHKAIDIANSVGTPILAADAGTITVAGWPDNVGYGNRVMINHGNGYLTLYAHLSKVLVNVGQTVKRGDLIGLMGSSGRSTGPHCHFEIRLNDKNQNPLAYLK</sequence>
<protein>
    <recommendedName>
        <fullName evidence="1">LysM domain-containing protein</fullName>
    </recommendedName>
</protein>
<evidence type="ECO:0000313" key="2">
    <source>
        <dbReference type="EMBL" id="PIV00636.1"/>
    </source>
</evidence>
<dbReference type="InterPro" id="IPR036779">
    <property type="entry name" value="LysM_dom_sf"/>
</dbReference>
<dbReference type="InterPro" id="IPR050570">
    <property type="entry name" value="Cell_wall_metabolism_enzyme"/>
</dbReference>
<dbReference type="Pfam" id="PF01551">
    <property type="entry name" value="Peptidase_M23"/>
    <property type="match status" value="1"/>
</dbReference>
<dbReference type="Pfam" id="PF01476">
    <property type="entry name" value="LysM"/>
    <property type="match status" value="2"/>
</dbReference>
<dbReference type="PANTHER" id="PTHR21666:SF270">
    <property type="entry name" value="MUREIN HYDROLASE ACTIVATOR ENVC"/>
    <property type="match status" value="1"/>
</dbReference>
<dbReference type="CDD" id="cd12797">
    <property type="entry name" value="M23_peptidase"/>
    <property type="match status" value="1"/>
</dbReference>
<feature type="domain" description="LysM" evidence="1">
    <location>
        <begin position="115"/>
        <end position="159"/>
    </location>
</feature>
<dbReference type="SUPFAM" id="SSF51261">
    <property type="entry name" value="Duplicated hybrid motif"/>
    <property type="match status" value="1"/>
</dbReference>
<dbReference type="Gene3D" id="3.10.350.10">
    <property type="entry name" value="LysM domain"/>
    <property type="match status" value="2"/>
</dbReference>
<evidence type="ECO:0000313" key="3">
    <source>
        <dbReference type="Proteomes" id="UP000229631"/>
    </source>
</evidence>
<dbReference type="InterPro" id="IPR011055">
    <property type="entry name" value="Dup_hybrid_motif"/>
</dbReference>
<dbReference type="EMBL" id="PEVC01000047">
    <property type="protein sequence ID" value="PIV00636.1"/>
    <property type="molecule type" value="Genomic_DNA"/>
</dbReference>
<comment type="caution">
    <text evidence="2">The sequence shown here is derived from an EMBL/GenBank/DDBJ whole genome shotgun (WGS) entry which is preliminary data.</text>
</comment>
<dbReference type="Proteomes" id="UP000229631">
    <property type="component" value="Unassembled WGS sequence"/>
</dbReference>
<organism evidence="2 3">
    <name type="scientific">Candidatus Shapirobacteria bacterium CG03_land_8_20_14_0_80_39_12</name>
    <dbReference type="NCBI Taxonomy" id="1974879"/>
    <lineage>
        <taxon>Bacteria</taxon>
        <taxon>Candidatus Shapironibacteriota</taxon>
    </lineage>
</organism>
<evidence type="ECO:0000259" key="1">
    <source>
        <dbReference type="PROSITE" id="PS51782"/>
    </source>
</evidence>
<gene>
    <name evidence="2" type="ORF">COS54_02580</name>
</gene>
<dbReference type="InterPro" id="IPR018392">
    <property type="entry name" value="LysM"/>
</dbReference>
<dbReference type="AlphaFoldDB" id="A0A2M7BBZ6"/>
<proteinExistence type="predicted"/>
<dbReference type="InterPro" id="IPR016047">
    <property type="entry name" value="M23ase_b-sheet_dom"/>
</dbReference>
<dbReference type="PANTHER" id="PTHR21666">
    <property type="entry name" value="PEPTIDASE-RELATED"/>
    <property type="match status" value="1"/>
</dbReference>
<name>A0A2M7BBZ6_9BACT</name>
<dbReference type="GO" id="GO:0004222">
    <property type="term" value="F:metalloendopeptidase activity"/>
    <property type="evidence" value="ECO:0007669"/>
    <property type="project" value="TreeGrafter"/>
</dbReference>
<dbReference type="CDD" id="cd00118">
    <property type="entry name" value="LysM"/>
    <property type="match status" value="2"/>
</dbReference>
<accession>A0A2M7BBZ6</accession>
<dbReference type="Gene3D" id="2.70.70.10">
    <property type="entry name" value="Glucose Permease (Domain IIA)"/>
    <property type="match status" value="1"/>
</dbReference>
<dbReference type="SMART" id="SM00257">
    <property type="entry name" value="LysM"/>
    <property type="match status" value="2"/>
</dbReference>
<dbReference type="PROSITE" id="PS51782">
    <property type="entry name" value="LYSM"/>
    <property type="match status" value="2"/>
</dbReference>
<feature type="domain" description="LysM" evidence="1">
    <location>
        <begin position="165"/>
        <end position="213"/>
    </location>
</feature>
<reference evidence="3" key="1">
    <citation type="submission" date="2017-09" db="EMBL/GenBank/DDBJ databases">
        <title>Depth-based differentiation of microbial function through sediment-hosted aquifers and enrichment of novel symbionts in the deep terrestrial subsurface.</title>
        <authorList>
            <person name="Probst A.J."/>
            <person name="Ladd B."/>
            <person name="Jarett J.K."/>
            <person name="Geller-Mcgrath D.E."/>
            <person name="Sieber C.M.K."/>
            <person name="Emerson J.B."/>
            <person name="Anantharaman K."/>
            <person name="Thomas B.C."/>
            <person name="Malmstrom R."/>
            <person name="Stieglmeier M."/>
            <person name="Klingl A."/>
            <person name="Woyke T."/>
            <person name="Ryan C.M."/>
            <person name="Banfield J.F."/>
        </authorList>
    </citation>
    <scope>NUCLEOTIDE SEQUENCE [LARGE SCALE GENOMIC DNA]</scope>
</reference>